<organism evidence="15 16">
    <name type="scientific">Candidatus Kinetoplastidibacterium kentomonadis</name>
    <dbReference type="NCBI Taxonomy" id="1576550"/>
    <lineage>
        <taxon>Bacteria</taxon>
        <taxon>Pseudomonadati</taxon>
        <taxon>Pseudomonadota</taxon>
        <taxon>Betaproteobacteria</taxon>
        <taxon>Candidatus Kinetoplastidibacterium</taxon>
    </lineage>
</organism>
<dbReference type="InterPro" id="IPR036291">
    <property type="entry name" value="NAD(P)-bd_dom_sf"/>
</dbReference>
<evidence type="ECO:0000256" key="4">
    <source>
        <dbReference type="ARBA" id="ARBA00023002"/>
    </source>
</evidence>
<feature type="binding site" evidence="9">
    <location>
        <position position="12"/>
    </location>
    <ligand>
        <name>NADPH</name>
        <dbReference type="ChEBI" id="CHEBI:57783"/>
    </ligand>
</feature>
<keyword evidence="3 9" id="KW-0521">NADP</keyword>
<comment type="function">
    <text evidence="9">Catalyzes the reduction of the glycolytic intermediate dihydroxyacetone phosphate (DHAP) to sn-glycerol 3-phosphate (G3P), the key precursor for phospholipid synthesis.</text>
</comment>
<evidence type="ECO:0000256" key="5">
    <source>
        <dbReference type="ARBA" id="ARBA00023027"/>
    </source>
</evidence>
<keyword evidence="9" id="KW-0547">Nucleotide-binding</keyword>
<feature type="binding site" evidence="9">
    <location>
        <position position="144"/>
    </location>
    <ligand>
        <name>sn-glycerol 3-phosphate</name>
        <dbReference type="ChEBI" id="CHEBI:57597"/>
    </ligand>
</feature>
<dbReference type="SUPFAM" id="SSF51735">
    <property type="entry name" value="NAD(P)-binding Rossmann-fold domains"/>
    <property type="match status" value="1"/>
</dbReference>
<keyword evidence="8 9" id="KW-1208">Phospholipid metabolism</keyword>
<dbReference type="PANTHER" id="PTHR11728:SF1">
    <property type="entry name" value="GLYCEROL-3-PHOSPHATE DEHYDROGENASE [NAD(+)] 2, CHLOROPLASTIC"/>
    <property type="match status" value="1"/>
</dbReference>
<feature type="binding site" evidence="9">
    <location>
        <position position="148"/>
    </location>
    <ligand>
        <name>NADPH</name>
        <dbReference type="ChEBI" id="CHEBI:57783"/>
    </ligand>
</feature>
<dbReference type="GO" id="GO:0005829">
    <property type="term" value="C:cytosol"/>
    <property type="evidence" value="ECO:0007669"/>
    <property type="project" value="TreeGrafter"/>
</dbReference>
<protein>
    <recommendedName>
        <fullName evidence="9">Glycerol-3-phosphate dehydrogenase [NAD(P)+]</fullName>
        <ecNumber evidence="9">1.1.1.94</ecNumber>
    </recommendedName>
    <alternativeName>
        <fullName evidence="9">NAD(P)(+)-dependent glycerol-3-phosphate dehydrogenase</fullName>
    </alternativeName>
    <alternativeName>
        <fullName evidence="9">NAD(P)H-dependent dihydroxyacetone-phosphate reductase</fullName>
    </alternativeName>
</protein>
<dbReference type="EC" id="1.1.1.94" evidence="9"/>
<keyword evidence="7 9" id="KW-0594">Phospholipid biosynthesis</keyword>
<keyword evidence="5 9" id="KW-0520">NAD</keyword>
<dbReference type="GO" id="GO:0006650">
    <property type="term" value="P:glycerophospholipid metabolic process"/>
    <property type="evidence" value="ECO:0007669"/>
    <property type="project" value="UniProtKB-UniRule"/>
</dbReference>
<dbReference type="InterPro" id="IPR006109">
    <property type="entry name" value="G3P_DH_NAD-dep_C"/>
</dbReference>
<feature type="binding site" evidence="9">
    <location>
        <position position="288"/>
    </location>
    <ligand>
        <name>NADPH</name>
        <dbReference type="ChEBI" id="CHEBI:57783"/>
    </ligand>
</feature>
<feature type="binding site" evidence="12">
    <location>
        <position position="263"/>
    </location>
    <ligand>
        <name>NAD(+)</name>
        <dbReference type="ChEBI" id="CHEBI:57540"/>
    </ligand>
</feature>
<feature type="binding site" evidence="12">
    <location>
        <begin position="9"/>
        <end position="14"/>
    </location>
    <ligand>
        <name>NAD(+)</name>
        <dbReference type="ChEBI" id="CHEBI:57540"/>
    </ligand>
</feature>
<evidence type="ECO:0000256" key="9">
    <source>
        <dbReference type="HAMAP-Rule" id="MF_00394"/>
    </source>
</evidence>
<dbReference type="GO" id="GO:0051287">
    <property type="term" value="F:NAD binding"/>
    <property type="evidence" value="ECO:0007669"/>
    <property type="project" value="InterPro"/>
</dbReference>
<dbReference type="OrthoDB" id="9812273at2"/>
<dbReference type="EMBL" id="CP025628">
    <property type="protein sequence ID" value="AWD32711.1"/>
    <property type="molecule type" value="Genomic_DNA"/>
</dbReference>
<dbReference type="AlphaFoldDB" id="A0A3Q8ERZ0"/>
<comment type="pathway">
    <text evidence="9">Membrane lipid metabolism; glycerophospholipid metabolism.</text>
</comment>
<dbReference type="InterPro" id="IPR013328">
    <property type="entry name" value="6PGD_dom2"/>
</dbReference>
<comment type="subcellular location">
    <subcellularLocation>
        <location evidence="9">Cytoplasm</location>
    </subcellularLocation>
</comment>
<evidence type="ECO:0000313" key="15">
    <source>
        <dbReference type="EMBL" id="AWD32711.1"/>
    </source>
</evidence>
<evidence type="ECO:0000259" key="13">
    <source>
        <dbReference type="Pfam" id="PF01210"/>
    </source>
</evidence>
<feature type="domain" description="Glycerol-3-phosphate dehydrogenase NAD-dependent N-terminal" evidence="13">
    <location>
        <begin position="5"/>
        <end position="167"/>
    </location>
</feature>
<dbReference type="UniPathway" id="UPA00940"/>
<evidence type="ECO:0000256" key="11">
    <source>
        <dbReference type="PIRSR" id="PIRSR000114-2"/>
    </source>
</evidence>
<keyword evidence="4 9" id="KW-0560">Oxidoreductase</keyword>
<keyword evidence="2 9" id="KW-0444">Lipid biosynthesis</keyword>
<feature type="binding site" evidence="9">
    <location>
        <position position="262"/>
    </location>
    <ligand>
        <name>sn-glycerol 3-phosphate</name>
        <dbReference type="ChEBI" id="CHEBI:57597"/>
    </ligand>
</feature>
<accession>A0A3Q8ERZ0</accession>
<dbReference type="PROSITE" id="PS00957">
    <property type="entry name" value="NAD_G3PDH"/>
    <property type="match status" value="1"/>
</dbReference>
<dbReference type="FunFam" id="1.10.1040.10:FF:000001">
    <property type="entry name" value="Glycerol-3-phosphate dehydrogenase [NAD(P)+]"/>
    <property type="match status" value="1"/>
</dbReference>
<evidence type="ECO:0000256" key="12">
    <source>
        <dbReference type="PIRSR" id="PIRSR000114-3"/>
    </source>
</evidence>
<comment type="catalytic activity">
    <reaction evidence="9">
        <text>sn-glycerol 3-phosphate + NAD(+) = dihydroxyacetone phosphate + NADH + H(+)</text>
        <dbReference type="Rhea" id="RHEA:11092"/>
        <dbReference type="ChEBI" id="CHEBI:15378"/>
        <dbReference type="ChEBI" id="CHEBI:57540"/>
        <dbReference type="ChEBI" id="CHEBI:57597"/>
        <dbReference type="ChEBI" id="CHEBI:57642"/>
        <dbReference type="ChEBI" id="CHEBI:57945"/>
        <dbReference type="EC" id="1.1.1.94"/>
    </reaction>
</comment>
<evidence type="ECO:0000256" key="2">
    <source>
        <dbReference type="ARBA" id="ARBA00022516"/>
    </source>
</evidence>
<dbReference type="Pfam" id="PF07479">
    <property type="entry name" value="NAD_Gly3P_dh_C"/>
    <property type="match status" value="1"/>
</dbReference>
<dbReference type="Pfam" id="PF01210">
    <property type="entry name" value="NAD_Gly3P_dh_N"/>
    <property type="match status" value="1"/>
</dbReference>
<reference evidence="15 16" key="1">
    <citation type="journal article" date="2018" name="Parasitology">
        <title>The reduced genome of Candidatus Kinetoplastibacterium sorsogonicusi, the endosymbiont of Kentomonas sorsogonicus (Trypanosomatidae): loss of the haem-synthesis pathway.</title>
        <authorList>
            <person name="Silva F.M."/>
            <person name="Kostygov A.Y."/>
            <person name="Spodareva V.V."/>
            <person name="Butenko A."/>
            <person name="Tossou R."/>
            <person name="Lukes J."/>
            <person name="Yurchenko V."/>
            <person name="Alves J.M.P."/>
        </authorList>
    </citation>
    <scope>NUCLEOTIDE SEQUENCE [LARGE SCALE GENOMIC DNA]</scope>
    <source>
        <strain evidence="15 16">MF-08</strain>
    </source>
</reference>
<proteinExistence type="inferred from homology"/>
<dbReference type="Gene3D" id="1.10.1040.10">
    <property type="entry name" value="N-(1-d-carboxylethyl)-l-norvaline Dehydrogenase, domain 2"/>
    <property type="match status" value="1"/>
</dbReference>
<comment type="catalytic activity">
    <reaction evidence="9">
        <text>sn-glycerol 3-phosphate + NADP(+) = dihydroxyacetone phosphate + NADPH + H(+)</text>
        <dbReference type="Rhea" id="RHEA:11096"/>
        <dbReference type="ChEBI" id="CHEBI:15378"/>
        <dbReference type="ChEBI" id="CHEBI:57597"/>
        <dbReference type="ChEBI" id="CHEBI:57642"/>
        <dbReference type="ChEBI" id="CHEBI:57783"/>
        <dbReference type="ChEBI" id="CHEBI:58349"/>
        <dbReference type="EC" id="1.1.1.94"/>
    </reaction>
</comment>
<feature type="binding site" evidence="12">
    <location>
        <position position="148"/>
    </location>
    <ligand>
        <name>NAD(+)</name>
        <dbReference type="ChEBI" id="CHEBI:57540"/>
    </ligand>
</feature>
<feature type="active site" description="Proton acceptor" evidence="9 10">
    <location>
        <position position="199"/>
    </location>
</feature>
<dbReference type="GO" id="GO:0046168">
    <property type="term" value="P:glycerol-3-phosphate catabolic process"/>
    <property type="evidence" value="ECO:0007669"/>
    <property type="project" value="InterPro"/>
</dbReference>
<dbReference type="GO" id="GO:0141152">
    <property type="term" value="F:glycerol-3-phosphate dehydrogenase (NAD+) activity"/>
    <property type="evidence" value="ECO:0007669"/>
    <property type="project" value="RHEA"/>
</dbReference>
<evidence type="ECO:0000256" key="3">
    <source>
        <dbReference type="ARBA" id="ARBA00022857"/>
    </source>
</evidence>
<feature type="binding site" evidence="9">
    <location>
        <position position="146"/>
    </location>
    <ligand>
        <name>sn-glycerol 3-phosphate</name>
        <dbReference type="ChEBI" id="CHEBI:57597"/>
    </ligand>
</feature>
<feature type="binding site" evidence="11">
    <location>
        <position position="114"/>
    </location>
    <ligand>
        <name>substrate</name>
    </ligand>
</feature>
<dbReference type="HAMAP" id="MF_00394">
    <property type="entry name" value="NAD_Glyc3P_dehydrog"/>
    <property type="match status" value="1"/>
</dbReference>
<evidence type="ECO:0000313" key="16">
    <source>
        <dbReference type="Proteomes" id="UP000266796"/>
    </source>
</evidence>
<sequence length="339" mass="37315">MNINIIVIGSGSWGTSLAISTSYKFTTYLFVRDHKQAQIIIKDKENKKYLNNIRIPSSIHIITDLQKIIKLLINSKIIIILCIPISNLRKIVSELYNYIIKFQLFNISIIYTCKGLESNSCLLPHEVIDEVIPVDFIKYGVLSGPSFAQEVAIKLPTALTIASNHENLKNDIIKILHRDNIRIYTSSDIIGVEVGGALKNIIAIACGISDGLQLGFNARAAIITRGLKEIQNFGVKIGACPKTFFGLTGIGDLVLTATGNMSRNRNIGLEIGKGKCLKEISTYQLNAEGVKCAQAVLTRAKQLNIEVPIIEAVCDILFKGINPTFIVKKLLSKDSKTDS</sequence>
<keyword evidence="16" id="KW-1185">Reference proteome</keyword>
<name>A0A3Q8ERZ0_9PROT</name>
<feature type="binding site" evidence="9">
    <location>
        <position position="32"/>
    </location>
    <ligand>
        <name>NADPH</name>
        <dbReference type="ChEBI" id="CHEBI:57783"/>
    </ligand>
</feature>
<keyword evidence="6 9" id="KW-0443">Lipid metabolism</keyword>
<gene>
    <name evidence="9 15" type="primary">gpsA</name>
    <name evidence="15" type="ORF">CKSOR_00611</name>
</gene>
<keyword evidence="9" id="KW-0963">Cytoplasm</keyword>
<feature type="binding site" evidence="9">
    <location>
        <position position="285"/>
    </location>
    <ligand>
        <name>NADPH</name>
        <dbReference type="ChEBI" id="CHEBI:57783"/>
    </ligand>
</feature>
<dbReference type="InterPro" id="IPR008927">
    <property type="entry name" value="6-PGluconate_DH-like_C_sf"/>
</dbReference>
<dbReference type="PIRSF" id="PIRSF000114">
    <property type="entry name" value="Glycerol-3-P_dh"/>
    <property type="match status" value="1"/>
</dbReference>
<feature type="binding site" evidence="9">
    <location>
        <position position="13"/>
    </location>
    <ligand>
        <name>NADPH</name>
        <dbReference type="ChEBI" id="CHEBI:57783"/>
    </ligand>
</feature>
<dbReference type="RefSeq" id="WP_108674107.1">
    <property type="nucleotide sequence ID" value="NZ_CP025628.1"/>
</dbReference>
<dbReference type="GO" id="GO:0005975">
    <property type="term" value="P:carbohydrate metabolic process"/>
    <property type="evidence" value="ECO:0007669"/>
    <property type="project" value="InterPro"/>
</dbReference>
<comment type="similarity">
    <text evidence="1 9">Belongs to the NAD-dependent glycerol-3-phosphate dehydrogenase family.</text>
</comment>
<evidence type="ECO:0000256" key="1">
    <source>
        <dbReference type="ARBA" id="ARBA00011009"/>
    </source>
</evidence>
<feature type="binding site" evidence="9">
    <location>
        <position position="49"/>
    </location>
    <ligand>
        <name>NADPH</name>
        <dbReference type="ChEBI" id="CHEBI:57783"/>
    </ligand>
</feature>
<dbReference type="PANTHER" id="PTHR11728">
    <property type="entry name" value="GLYCEROL-3-PHOSPHATE DEHYDROGENASE"/>
    <property type="match status" value="1"/>
</dbReference>
<dbReference type="GO" id="GO:0141153">
    <property type="term" value="F:glycerol-3-phosphate dehydrogenase (NADP+) activity"/>
    <property type="evidence" value="ECO:0007669"/>
    <property type="project" value="RHEA"/>
</dbReference>
<dbReference type="GO" id="GO:0008654">
    <property type="term" value="P:phospholipid biosynthetic process"/>
    <property type="evidence" value="ECO:0007669"/>
    <property type="project" value="UniProtKB-KW"/>
</dbReference>
<evidence type="ECO:0000256" key="10">
    <source>
        <dbReference type="PIRSR" id="PIRSR000114-1"/>
    </source>
</evidence>
<feature type="binding site" evidence="9">
    <location>
        <position position="263"/>
    </location>
    <ligand>
        <name>sn-glycerol 3-phosphate</name>
        <dbReference type="ChEBI" id="CHEBI:57597"/>
    </ligand>
</feature>
<evidence type="ECO:0000259" key="14">
    <source>
        <dbReference type="Pfam" id="PF07479"/>
    </source>
</evidence>
<feature type="binding site" evidence="9">
    <location>
        <position position="114"/>
    </location>
    <ligand>
        <name>sn-glycerol 3-phosphate</name>
        <dbReference type="ChEBI" id="CHEBI:57597"/>
    </ligand>
</feature>
<dbReference type="NCBIfam" id="NF000940">
    <property type="entry name" value="PRK00094.1-2"/>
    <property type="match status" value="1"/>
</dbReference>
<feature type="binding site" evidence="9">
    <location>
        <position position="252"/>
    </location>
    <ligand>
        <name>sn-glycerol 3-phosphate</name>
        <dbReference type="ChEBI" id="CHEBI:57597"/>
    </ligand>
</feature>
<dbReference type="GO" id="GO:0046167">
    <property type="term" value="P:glycerol-3-phosphate biosynthetic process"/>
    <property type="evidence" value="ECO:0007669"/>
    <property type="project" value="UniProtKB-UniRule"/>
</dbReference>
<feature type="binding site" evidence="9">
    <location>
        <position position="264"/>
    </location>
    <ligand>
        <name>sn-glycerol 3-phosphate</name>
        <dbReference type="ChEBI" id="CHEBI:57597"/>
    </ligand>
</feature>
<feature type="binding site" evidence="11">
    <location>
        <begin position="263"/>
        <end position="264"/>
    </location>
    <ligand>
        <name>substrate</name>
    </ligand>
</feature>
<evidence type="ECO:0000256" key="6">
    <source>
        <dbReference type="ARBA" id="ARBA00023098"/>
    </source>
</evidence>
<comment type="caution">
    <text evidence="9">Lacks conserved residue(s) required for the propagation of feature annotation.</text>
</comment>
<feature type="domain" description="Glycerol-3-phosphate dehydrogenase NAD-dependent C-terminal" evidence="14">
    <location>
        <begin position="188"/>
        <end position="327"/>
    </location>
</feature>
<evidence type="ECO:0000256" key="8">
    <source>
        <dbReference type="ARBA" id="ARBA00023264"/>
    </source>
</evidence>
<feature type="binding site" evidence="9">
    <location>
        <position position="199"/>
    </location>
    <ligand>
        <name>sn-glycerol 3-phosphate</name>
        <dbReference type="ChEBI" id="CHEBI:57597"/>
    </ligand>
</feature>
<dbReference type="SUPFAM" id="SSF48179">
    <property type="entry name" value="6-phosphogluconate dehydrogenase C-terminal domain-like"/>
    <property type="match status" value="1"/>
</dbReference>
<dbReference type="Proteomes" id="UP000266796">
    <property type="component" value="Chromosome"/>
</dbReference>
<dbReference type="InterPro" id="IPR006168">
    <property type="entry name" value="G3P_DH_NAD-dep"/>
</dbReference>
<evidence type="ECO:0000256" key="7">
    <source>
        <dbReference type="ARBA" id="ARBA00023209"/>
    </source>
</evidence>
<dbReference type="Gene3D" id="3.40.50.720">
    <property type="entry name" value="NAD(P)-binding Rossmann-like Domain"/>
    <property type="match status" value="1"/>
</dbReference>
<dbReference type="InterPro" id="IPR011128">
    <property type="entry name" value="G3P_DH_NAD-dep_N"/>
</dbReference>
<dbReference type="KEGG" id="kso:CKSOR_00611"/>
<feature type="binding site" evidence="9">
    <location>
        <position position="114"/>
    </location>
    <ligand>
        <name>NADPH</name>
        <dbReference type="ChEBI" id="CHEBI:57783"/>
    </ligand>
</feature>
<dbReference type="NCBIfam" id="NF000942">
    <property type="entry name" value="PRK00094.1-4"/>
    <property type="match status" value="1"/>
</dbReference>
<feature type="binding site" evidence="9">
    <location>
        <position position="263"/>
    </location>
    <ligand>
        <name>NADPH</name>
        <dbReference type="ChEBI" id="CHEBI:57783"/>
    </ligand>
</feature>